<protein>
    <submittedName>
        <fullName evidence="1">Uncharacterized protein</fullName>
    </submittedName>
</protein>
<accession>A0A6J5SVP6</accession>
<reference evidence="1" key="1">
    <citation type="submission" date="2020-05" db="EMBL/GenBank/DDBJ databases">
        <authorList>
            <person name="Chiriac C."/>
            <person name="Salcher M."/>
            <person name="Ghai R."/>
            <person name="Kavagutti S V."/>
        </authorList>
    </citation>
    <scope>NUCLEOTIDE SEQUENCE</scope>
</reference>
<name>A0A6J5SVP6_9CAUD</name>
<sequence>MSKFKKFKPKDKINIDTRKYPVVTKINQVWYEEMRFPENAAENQSSDARGGVIFKHQVSKEKQGLWGAVWQQMTGWGR</sequence>
<dbReference type="EMBL" id="LR797461">
    <property type="protein sequence ID" value="CAB4218517.1"/>
    <property type="molecule type" value="Genomic_DNA"/>
</dbReference>
<evidence type="ECO:0000313" key="1">
    <source>
        <dbReference type="EMBL" id="CAB4218517.1"/>
    </source>
</evidence>
<organism evidence="1">
    <name type="scientific">uncultured Caudovirales phage</name>
    <dbReference type="NCBI Taxonomy" id="2100421"/>
    <lineage>
        <taxon>Viruses</taxon>
        <taxon>Duplodnaviria</taxon>
        <taxon>Heunggongvirae</taxon>
        <taxon>Uroviricota</taxon>
        <taxon>Caudoviricetes</taxon>
        <taxon>Peduoviridae</taxon>
        <taxon>Maltschvirus</taxon>
        <taxon>Maltschvirus maltsch</taxon>
    </lineage>
</organism>
<proteinExistence type="predicted"/>
<gene>
    <name evidence="1" type="ORF">UFOVP1597_23</name>
</gene>